<name>A1C919_ASPCL</name>
<evidence type="ECO:0000256" key="2">
    <source>
        <dbReference type="SAM" id="MobiDB-lite"/>
    </source>
</evidence>
<feature type="compositionally biased region" description="Polar residues" evidence="2">
    <location>
        <begin position="93"/>
        <end position="102"/>
    </location>
</feature>
<dbReference type="HOGENOM" id="CLU_029857_1_0_1"/>
<sequence>MSSQPLAGDARARPSRIPTFRAPTKASLARSNPEILDHSQNKSPARDENRSDPQKQADTRVFGLRDRKAFKPSLNSTASPVSSLRQSGDARSPFSNRRTSGLQAFAAPPRRVSRKITPADFTFGSPITTQKDAADAAHINTPEDQLASELGSATGEFNVDIQLDQPSLQEDLDEPDLPPTPTQLGLEKPPERPRGLLSSSPSTQHGRYGKRRTGDLFEQSPSKLRRVEYGSQEDDQVEWSVVVSKPQLSEPVLKKHKLKQDLSTDLEKLREDIVELESWSVNLEQELEGTQPADAGLDKLLSLLVTEDASQKNSTKRSAADPSLSSLISTLLPFSTRAIPSKTESPMPTNPFALGESARLKPYLSVFASLSMIAHSHTISDPKSDIILERHHLTFSAPSPFPSTNYNVPVIYETNAESQAVTSISVPVVFGGLSAKIPIPLRRWIDSRLSNPLLMLDVSGLCQGINQYWEAMVSRAFIWSCIEECHADLITGHGSVINISVHEGNFRTRNDNLGLGATTVNASNLPRVLPHLKRNVMLFENTEKQVHLLLSCNLDLDEWTSEPRLLPDVSISAISKGHNASSKKLEQEVKKLFHGILKDFKRHQGEGEGDAEVIIRAAECVLGALFGGEAKGKALKTVQ</sequence>
<reference evidence="3 4" key="1">
    <citation type="journal article" date="2008" name="PLoS Genet.">
        <title>Genomic islands in the pathogenic filamentous fungus Aspergillus fumigatus.</title>
        <authorList>
            <person name="Fedorova N.D."/>
            <person name="Khaldi N."/>
            <person name="Joardar V.S."/>
            <person name="Maiti R."/>
            <person name="Amedeo P."/>
            <person name="Anderson M.J."/>
            <person name="Crabtree J."/>
            <person name="Silva J.C."/>
            <person name="Badger J.H."/>
            <person name="Albarraq A."/>
            <person name="Angiuoli S."/>
            <person name="Bussey H."/>
            <person name="Bowyer P."/>
            <person name="Cotty P.J."/>
            <person name="Dyer P.S."/>
            <person name="Egan A."/>
            <person name="Galens K."/>
            <person name="Fraser-Liggett C.M."/>
            <person name="Haas B.J."/>
            <person name="Inman J.M."/>
            <person name="Kent R."/>
            <person name="Lemieux S."/>
            <person name="Malavazi I."/>
            <person name="Orvis J."/>
            <person name="Roemer T."/>
            <person name="Ronning C.M."/>
            <person name="Sundaram J.P."/>
            <person name="Sutton G."/>
            <person name="Turner G."/>
            <person name="Venter J.C."/>
            <person name="White O.R."/>
            <person name="Whitty B.R."/>
            <person name="Youngman P."/>
            <person name="Wolfe K.H."/>
            <person name="Goldman G.H."/>
            <person name="Wortman J.R."/>
            <person name="Jiang B."/>
            <person name="Denning D.W."/>
            <person name="Nierman W.C."/>
        </authorList>
    </citation>
    <scope>NUCLEOTIDE SEQUENCE [LARGE SCALE GENOMIC DNA]</scope>
    <source>
        <strain evidence="4">ATCC 1007 / CBS 513.65 / DSM 816 / NCTC 3887 / NRRL 1</strain>
    </source>
</reference>
<evidence type="ECO:0000313" key="4">
    <source>
        <dbReference type="Proteomes" id="UP000006701"/>
    </source>
</evidence>
<feature type="compositionally biased region" description="Basic and acidic residues" evidence="2">
    <location>
        <begin position="35"/>
        <end position="69"/>
    </location>
</feature>
<evidence type="ECO:0000313" key="3">
    <source>
        <dbReference type="EMBL" id="EAW13343.1"/>
    </source>
</evidence>
<dbReference type="GeneID" id="4707037"/>
<feature type="coiled-coil region" evidence="1">
    <location>
        <begin position="259"/>
        <end position="286"/>
    </location>
</feature>
<dbReference type="AlphaFoldDB" id="A1C919"/>
<protein>
    <submittedName>
        <fullName evidence="3">Uncharacterized protein</fullName>
    </submittedName>
</protein>
<dbReference type="EMBL" id="DS027048">
    <property type="protein sequence ID" value="EAW13343.1"/>
    <property type="molecule type" value="Genomic_DNA"/>
</dbReference>
<keyword evidence="1" id="KW-0175">Coiled coil</keyword>
<dbReference type="RefSeq" id="XP_001274769.1">
    <property type="nucleotide sequence ID" value="XM_001274768.1"/>
</dbReference>
<dbReference type="Proteomes" id="UP000006701">
    <property type="component" value="Unassembled WGS sequence"/>
</dbReference>
<accession>A1C919</accession>
<feature type="compositionally biased region" description="Polar residues" evidence="2">
    <location>
        <begin position="73"/>
        <end position="86"/>
    </location>
</feature>
<gene>
    <name evidence="3" type="ORF">ACLA_053890</name>
</gene>
<dbReference type="VEuPathDB" id="FungiDB:ACLA_053890"/>
<proteinExistence type="predicted"/>
<dbReference type="OrthoDB" id="4160836at2759"/>
<evidence type="ECO:0000256" key="1">
    <source>
        <dbReference type="SAM" id="Coils"/>
    </source>
</evidence>
<dbReference type="STRING" id="344612.A1C919"/>
<dbReference type="eggNOG" id="ENOG502S1V6">
    <property type="taxonomic scope" value="Eukaryota"/>
</dbReference>
<keyword evidence="4" id="KW-1185">Reference proteome</keyword>
<feature type="region of interest" description="Disordered" evidence="2">
    <location>
        <begin position="169"/>
        <end position="221"/>
    </location>
</feature>
<organism evidence="3 4">
    <name type="scientific">Aspergillus clavatus (strain ATCC 1007 / CBS 513.65 / DSM 816 / NCTC 3887 / NRRL 1 / QM 1276 / 107)</name>
    <dbReference type="NCBI Taxonomy" id="344612"/>
    <lineage>
        <taxon>Eukaryota</taxon>
        <taxon>Fungi</taxon>
        <taxon>Dikarya</taxon>
        <taxon>Ascomycota</taxon>
        <taxon>Pezizomycotina</taxon>
        <taxon>Eurotiomycetes</taxon>
        <taxon>Eurotiomycetidae</taxon>
        <taxon>Eurotiales</taxon>
        <taxon>Aspergillaceae</taxon>
        <taxon>Aspergillus</taxon>
        <taxon>Aspergillus subgen. Fumigati</taxon>
    </lineage>
</organism>
<feature type="region of interest" description="Disordered" evidence="2">
    <location>
        <begin position="1"/>
        <end position="127"/>
    </location>
</feature>
<dbReference type="OMA" id="PYLEMFT"/>
<dbReference type="KEGG" id="act:ACLA_053890"/>